<evidence type="ECO:0000313" key="2">
    <source>
        <dbReference type="EMBL" id="KAL3284107.1"/>
    </source>
</evidence>
<sequence>MLQTGLYLLPILIVYGIRKYIETKWGKCKNKIELNGKVAIITGANSGIGYEITKELVARNAKVILACRNLKKAEEAVKEISEKIKSSGVMIPMELDLASLKSIENFVTKFKEHHKELHILINNAGVSFPKTRRELTEDGFEIHFGVNHLGHFYLTNLLLDVLEKSKPSKIVIVSSKLHEKGKIHLEDLNSEDDHGKENLYSNSKLANAYFCKELAKRTSNRGIDVFAVCPGWVYTNLFRHVDIKWYHYILVAPIAFLFMRNAKQGSQTIVYCATEPGLQTGIIYRDCKMYESTHKFDPKVSVELWEKCEEIVKQKSQILLK</sequence>
<dbReference type="PRINTS" id="PR00081">
    <property type="entry name" value="GDHRDH"/>
</dbReference>
<dbReference type="InterPro" id="IPR002347">
    <property type="entry name" value="SDR_fam"/>
</dbReference>
<dbReference type="AlphaFoldDB" id="A0ABD2NZE9"/>
<keyword evidence="1" id="KW-0560">Oxidoreductase</keyword>
<evidence type="ECO:0008006" key="4">
    <source>
        <dbReference type="Google" id="ProtNLM"/>
    </source>
</evidence>
<name>A0ABD2NZE9_9CUCU</name>
<dbReference type="Gene3D" id="3.40.50.720">
    <property type="entry name" value="NAD(P)-binding Rossmann-like Domain"/>
    <property type="match status" value="1"/>
</dbReference>
<dbReference type="Proteomes" id="UP001516400">
    <property type="component" value="Unassembled WGS sequence"/>
</dbReference>
<proteinExistence type="predicted"/>
<comment type="caution">
    <text evidence="2">The sequence shown here is derived from an EMBL/GenBank/DDBJ whole genome shotgun (WGS) entry which is preliminary data.</text>
</comment>
<dbReference type="GO" id="GO:0016491">
    <property type="term" value="F:oxidoreductase activity"/>
    <property type="evidence" value="ECO:0007669"/>
    <property type="project" value="UniProtKB-KW"/>
</dbReference>
<dbReference type="CDD" id="cd05327">
    <property type="entry name" value="retinol-DH_like_SDR_c_like"/>
    <property type="match status" value="1"/>
</dbReference>
<reference evidence="2 3" key="1">
    <citation type="journal article" date="2021" name="BMC Biol.">
        <title>Horizontally acquired antibacterial genes associated with adaptive radiation of ladybird beetles.</title>
        <authorList>
            <person name="Li H.S."/>
            <person name="Tang X.F."/>
            <person name="Huang Y.H."/>
            <person name="Xu Z.Y."/>
            <person name="Chen M.L."/>
            <person name="Du X.Y."/>
            <person name="Qiu B.Y."/>
            <person name="Chen P.T."/>
            <person name="Zhang W."/>
            <person name="Slipinski A."/>
            <person name="Escalona H.E."/>
            <person name="Waterhouse R.M."/>
            <person name="Zwick A."/>
            <person name="Pang H."/>
        </authorList>
    </citation>
    <scope>NUCLEOTIDE SEQUENCE [LARGE SCALE GENOMIC DNA]</scope>
    <source>
        <strain evidence="2">SYSU2018</strain>
    </source>
</reference>
<organism evidence="2 3">
    <name type="scientific">Cryptolaemus montrouzieri</name>
    <dbReference type="NCBI Taxonomy" id="559131"/>
    <lineage>
        <taxon>Eukaryota</taxon>
        <taxon>Metazoa</taxon>
        <taxon>Ecdysozoa</taxon>
        <taxon>Arthropoda</taxon>
        <taxon>Hexapoda</taxon>
        <taxon>Insecta</taxon>
        <taxon>Pterygota</taxon>
        <taxon>Neoptera</taxon>
        <taxon>Endopterygota</taxon>
        <taxon>Coleoptera</taxon>
        <taxon>Polyphaga</taxon>
        <taxon>Cucujiformia</taxon>
        <taxon>Coccinelloidea</taxon>
        <taxon>Coccinellidae</taxon>
        <taxon>Scymninae</taxon>
        <taxon>Scymnini</taxon>
        <taxon>Cryptolaemus</taxon>
    </lineage>
</organism>
<dbReference type="SUPFAM" id="SSF51735">
    <property type="entry name" value="NAD(P)-binding Rossmann-fold domains"/>
    <property type="match status" value="1"/>
</dbReference>
<dbReference type="Pfam" id="PF00106">
    <property type="entry name" value="adh_short"/>
    <property type="match status" value="1"/>
</dbReference>
<gene>
    <name evidence="2" type="ORF">HHI36_018275</name>
</gene>
<dbReference type="InterPro" id="IPR036291">
    <property type="entry name" value="NAD(P)-bd_dom_sf"/>
</dbReference>
<dbReference type="EMBL" id="JABFTP020000165">
    <property type="protein sequence ID" value="KAL3284107.1"/>
    <property type="molecule type" value="Genomic_DNA"/>
</dbReference>
<dbReference type="PANTHER" id="PTHR43157">
    <property type="entry name" value="PHOSPHATIDYLINOSITOL-GLYCAN BIOSYNTHESIS CLASS F PROTEIN-RELATED"/>
    <property type="match status" value="1"/>
</dbReference>
<evidence type="ECO:0000256" key="1">
    <source>
        <dbReference type="ARBA" id="ARBA00023002"/>
    </source>
</evidence>
<protein>
    <recommendedName>
        <fullName evidence="4">Retinol dehydrogenase 11</fullName>
    </recommendedName>
</protein>
<accession>A0ABD2NZE9</accession>
<keyword evidence="3" id="KW-1185">Reference proteome</keyword>
<dbReference type="PANTHER" id="PTHR43157:SF31">
    <property type="entry name" value="PHOSPHATIDYLINOSITOL-GLYCAN BIOSYNTHESIS CLASS F PROTEIN"/>
    <property type="match status" value="1"/>
</dbReference>
<evidence type="ECO:0000313" key="3">
    <source>
        <dbReference type="Proteomes" id="UP001516400"/>
    </source>
</evidence>